<feature type="domain" description="ABC transporter" evidence="5">
    <location>
        <begin position="1"/>
        <end position="232"/>
    </location>
</feature>
<dbReference type="PANTHER" id="PTHR43335:SF4">
    <property type="entry name" value="ABC TRANSPORTER, ATP-BINDING PROTEIN"/>
    <property type="match status" value="1"/>
</dbReference>
<dbReference type="RefSeq" id="WP_390229610.1">
    <property type="nucleotide sequence ID" value="NZ_JBHSCN010000005.1"/>
</dbReference>
<dbReference type="PROSITE" id="PS50893">
    <property type="entry name" value="ABC_TRANSPORTER_2"/>
    <property type="match status" value="1"/>
</dbReference>
<reference evidence="7" key="1">
    <citation type="journal article" date="2019" name="Int. J. Syst. Evol. Microbiol.">
        <title>The Global Catalogue of Microorganisms (GCM) 10K type strain sequencing project: providing services to taxonomists for standard genome sequencing and annotation.</title>
        <authorList>
            <consortium name="The Broad Institute Genomics Platform"/>
            <consortium name="The Broad Institute Genome Sequencing Center for Infectious Disease"/>
            <person name="Wu L."/>
            <person name="Ma J."/>
        </authorList>
    </citation>
    <scope>NUCLEOTIDE SEQUENCE [LARGE SCALE GENOMIC DNA]</scope>
    <source>
        <strain evidence="7">CGMCC 1.10363</strain>
    </source>
</reference>
<dbReference type="EMBL" id="JBHSCN010000005">
    <property type="protein sequence ID" value="MFC4243752.1"/>
    <property type="molecule type" value="Genomic_DNA"/>
</dbReference>
<dbReference type="PROSITE" id="PS00211">
    <property type="entry name" value="ABC_TRANSPORTER_1"/>
    <property type="match status" value="1"/>
</dbReference>
<dbReference type="SUPFAM" id="SSF52540">
    <property type="entry name" value="P-loop containing nucleoside triphosphate hydrolases"/>
    <property type="match status" value="1"/>
</dbReference>
<evidence type="ECO:0000256" key="1">
    <source>
        <dbReference type="ARBA" id="ARBA00005417"/>
    </source>
</evidence>
<keyword evidence="7" id="KW-1185">Reference proteome</keyword>
<evidence type="ECO:0000256" key="2">
    <source>
        <dbReference type="ARBA" id="ARBA00022448"/>
    </source>
</evidence>
<dbReference type="InterPro" id="IPR003593">
    <property type="entry name" value="AAA+_ATPase"/>
</dbReference>
<protein>
    <submittedName>
        <fullName evidence="6">ABC transporter ATP-binding protein</fullName>
    </submittedName>
</protein>
<name>A0ABV8Q6V8_9MICO</name>
<evidence type="ECO:0000256" key="3">
    <source>
        <dbReference type="ARBA" id="ARBA00022741"/>
    </source>
</evidence>
<evidence type="ECO:0000313" key="7">
    <source>
        <dbReference type="Proteomes" id="UP001595900"/>
    </source>
</evidence>
<dbReference type="InterPro" id="IPR027417">
    <property type="entry name" value="P-loop_NTPase"/>
</dbReference>
<dbReference type="SMART" id="SM00382">
    <property type="entry name" value="AAA"/>
    <property type="match status" value="1"/>
</dbReference>
<comment type="similarity">
    <text evidence="1">Belongs to the ABC transporter superfamily.</text>
</comment>
<sequence length="309" mass="31995">MEASGLTKIFGKQRAVDELTLTVPRGAVFGFLGPNGSGKTTTIRMLLGLVAPTSGSISLLGERMPGALASVLPQVGALVEGPAGYPFLSGRDNLIRLDAAEAGSDAATRALRVASALDRVGLTHAAAKKAHAYSLGMKQRLGLANALLRRRELLVLDEPTNGLDPQGTREVRALIRELAADGTTVFLSSHLLSEIEQLCTHVAVMSAGRLVTQGTLDELRAASERRLVVTTPDTDAARRALIARGLAVDPASADAPDTVAAALPAQVPVEELTAALVAADVRVRGIAASGATLEERFVALTGEGFDVAG</sequence>
<gene>
    <name evidence="6" type="ORF">ACFOYW_10230</name>
</gene>
<proteinExistence type="inferred from homology"/>
<dbReference type="Pfam" id="PF00005">
    <property type="entry name" value="ABC_tran"/>
    <property type="match status" value="1"/>
</dbReference>
<keyword evidence="3" id="KW-0547">Nucleotide-binding</keyword>
<organism evidence="6 7">
    <name type="scientific">Gryllotalpicola reticulitermitis</name>
    <dbReference type="NCBI Taxonomy" id="1184153"/>
    <lineage>
        <taxon>Bacteria</taxon>
        <taxon>Bacillati</taxon>
        <taxon>Actinomycetota</taxon>
        <taxon>Actinomycetes</taxon>
        <taxon>Micrococcales</taxon>
        <taxon>Microbacteriaceae</taxon>
        <taxon>Gryllotalpicola</taxon>
    </lineage>
</organism>
<evidence type="ECO:0000313" key="6">
    <source>
        <dbReference type="EMBL" id="MFC4243752.1"/>
    </source>
</evidence>
<evidence type="ECO:0000259" key="5">
    <source>
        <dbReference type="PROSITE" id="PS50893"/>
    </source>
</evidence>
<dbReference type="PANTHER" id="PTHR43335">
    <property type="entry name" value="ABC TRANSPORTER, ATP-BINDING PROTEIN"/>
    <property type="match status" value="1"/>
</dbReference>
<keyword evidence="2" id="KW-0813">Transport</keyword>
<dbReference type="GO" id="GO:0005524">
    <property type="term" value="F:ATP binding"/>
    <property type="evidence" value="ECO:0007669"/>
    <property type="project" value="UniProtKB-KW"/>
</dbReference>
<keyword evidence="4 6" id="KW-0067">ATP-binding</keyword>
<dbReference type="InterPro" id="IPR003439">
    <property type="entry name" value="ABC_transporter-like_ATP-bd"/>
</dbReference>
<evidence type="ECO:0000256" key="4">
    <source>
        <dbReference type="ARBA" id="ARBA00022840"/>
    </source>
</evidence>
<dbReference type="InterPro" id="IPR017871">
    <property type="entry name" value="ABC_transporter-like_CS"/>
</dbReference>
<accession>A0ABV8Q6V8</accession>
<dbReference type="Gene3D" id="3.40.50.300">
    <property type="entry name" value="P-loop containing nucleotide triphosphate hydrolases"/>
    <property type="match status" value="1"/>
</dbReference>
<dbReference type="Proteomes" id="UP001595900">
    <property type="component" value="Unassembled WGS sequence"/>
</dbReference>
<comment type="caution">
    <text evidence="6">The sequence shown here is derived from an EMBL/GenBank/DDBJ whole genome shotgun (WGS) entry which is preliminary data.</text>
</comment>